<proteinExistence type="predicted"/>
<evidence type="ECO:0000313" key="2">
    <source>
        <dbReference type="Proteomes" id="UP001362999"/>
    </source>
</evidence>
<comment type="caution">
    <text evidence="1">The sequence shown here is derived from an EMBL/GenBank/DDBJ whole genome shotgun (WGS) entry which is preliminary data.</text>
</comment>
<dbReference type="InterPro" id="IPR011051">
    <property type="entry name" value="RmlC_Cupin_sf"/>
</dbReference>
<dbReference type="InterPro" id="IPR014710">
    <property type="entry name" value="RmlC-like_jellyroll"/>
</dbReference>
<sequence length="189" mass="21454">MSFGDSLVSDSWEVANGVSMSILQNPVRTRVHATGKGEHFSVPPHWHIAHDERHVIIKGRIKITQDGVTRIIGPEDGVSFTGRRVVHSIEGFPGEELIIEETSTETELTEQKILLFRSMFHDGILQSPLAIMQVFYYGDSYPVFAFGFRWLEVPVVIILGRWVAPSLGYKLPDSRLRLDPVRFPRDKKD</sequence>
<reference evidence="1 2" key="1">
    <citation type="journal article" date="2024" name="J Genomics">
        <title>Draft genome sequencing and assembly of Favolaschia claudopus CIRM-BRFM 2984 isolated from oak limbs.</title>
        <authorList>
            <person name="Navarro D."/>
            <person name="Drula E."/>
            <person name="Chaduli D."/>
            <person name="Cazenave R."/>
            <person name="Ahrendt S."/>
            <person name="Wang J."/>
            <person name="Lipzen A."/>
            <person name="Daum C."/>
            <person name="Barry K."/>
            <person name="Grigoriev I.V."/>
            <person name="Favel A."/>
            <person name="Rosso M.N."/>
            <person name="Martin F."/>
        </authorList>
    </citation>
    <scope>NUCLEOTIDE SEQUENCE [LARGE SCALE GENOMIC DNA]</scope>
    <source>
        <strain evidence="1 2">CIRM-BRFM 2984</strain>
    </source>
</reference>
<protein>
    <submittedName>
        <fullName evidence="1">Cupintype</fullName>
    </submittedName>
</protein>
<name>A0AAW0ECV0_9AGAR</name>
<dbReference type="Proteomes" id="UP001362999">
    <property type="component" value="Unassembled WGS sequence"/>
</dbReference>
<keyword evidence="2" id="KW-1185">Reference proteome</keyword>
<dbReference type="AlphaFoldDB" id="A0AAW0ECV0"/>
<accession>A0AAW0ECV0</accession>
<organism evidence="1 2">
    <name type="scientific">Favolaschia claudopus</name>
    <dbReference type="NCBI Taxonomy" id="2862362"/>
    <lineage>
        <taxon>Eukaryota</taxon>
        <taxon>Fungi</taxon>
        <taxon>Dikarya</taxon>
        <taxon>Basidiomycota</taxon>
        <taxon>Agaricomycotina</taxon>
        <taxon>Agaricomycetes</taxon>
        <taxon>Agaricomycetidae</taxon>
        <taxon>Agaricales</taxon>
        <taxon>Marasmiineae</taxon>
        <taxon>Mycenaceae</taxon>
        <taxon>Favolaschia</taxon>
    </lineage>
</organism>
<dbReference type="SUPFAM" id="SSF51182">
    <property type="entry name" value="RmlC-like cupins"/>
    <property type="match status" value="1"/>
</dbReference>
<dbReference type="CDD" id="cd02208">
    <property type="entry name" value="cupin_RmlC-like"/>
    <property type="match status" value="1"/>
</dbReference>
<dbReference type="Gene3D" id="2.60.120.10">
    <property type="entry name" value="Jelly Rolls"/>
    <property type="match status" value="1"/>
</dbReference>
<evidence type="ECO:0000313" key="1">
    <source>
        <dbReference type="EMBL" id="KAK7061986.1"/>
    </source>
</evidence>
<dbReference type="EMBL" id="JAWWNJ010000002">
    <property type="protein sequence ID" value="KAK7061986.1"/>
    <property type="molecule type" value="Genomic_DNA"/>
</dbReference>
<gene>
    <name evidence="1" type="ORF">R3P38DRAFT_2832724</name>
</gene>